<protein>
    <submittedName>
        <fullName evidence="2">Uncharacterized protein</fullName>
    </submittedName>
</protein>
<gene>
    <name evidence="2" type="ORF">FNV43_RR20428</name>
</gene>
<dbReference type="AlphaFoldDB" id="A0A8K0DUD9"/>
<evidence type="ECO:0000313" key="3">
    <source>
        <dbReference type="Proteomes" id="UP000796880"/>
    </source>
</evidence>
<evidence type="ECO:0000256" key="1">
    <source>
        <dbReference type="SAM" id="MobiDB-lite"/>
    </source>
</evidence>
<accession>A0A8K0DUD9</accession>
<dbReference type="EMBL" id="VOIH02000009">
    <property type="protein sequence ID" value="KAF3437672.1"/>
    <property type="molecule type" value="Genomic_DNA"/>
</dbReference>
<comment type="caution">
    <text evidence="2">The sequence shown here is derived from an EMBL/GenBank/DDBJ whole genome shotgun (WGS) entry which is preliminary data.</text>
</comment>
<keyword evidence="3" id="KW-1185">Reference proteome</keyword>
<feature type="region of interest" description="Disordered" evidence="1">
    <location>
        <begin position="1"/>
        <end position="43"/>
    </location>
</feature>
<name>A0A8K0DUD9_9ROSA</name>
<evidence type="ECO:0000313" key="2">
    <source>
        <dbReference type="EMBL" id="KAF3437672.1"/>
    </source>
</evidence>
<organism evidence="2 3">
    <name type="scientific">Rhamnella rubrinervis</name>
    <dbReference type="NCBI Taxonomy" id="2594499"/>
    <lineage>
        <taxon>Eukaryota</taxon>
        <taxon>Viridiplantae</taxon>
        <taxon>Streptophyta</taxon>
        <taxon>Embryophyta</taxon>
        <taxon>Tracheophyta</taxon>
        <taxon>Spermatophyta</taxon>
        <taxon>Magnoliopsida</taxon>
        <taxon>eudicotyledons</taxon>
        <taxon>Gunneridae</taxon>
        <taxon>Pentapetalae</taxon>
        <taxon>rosids</taxon>
        <taxon>fabids</taxon>
        <taxon>Rosales</taxon>
        <taxon>Rhamnaceae</taxon>
        <taxon>rhamnoid group</taxon>
        <taxon>Rhamneae</taxon>
        <taxon>Rhamnella</taxon>
    </lineage>
</organism>
<reference evidence="2" key="1">
    <citation type="submission" date="2020-03" db="EMBL/GenBank/DDBJ databases">
        <title>A high-quality chromosome-level genome assembly of a woody plant with both climbing and erect habits, Rhamnella rubrinervis.</title>
        <authorList>
            <person name="Lu Z."/>
            <person name="Yang Y."/>
            <person name="Zhu X."/>
            <person name="Sun Y."/>
        </authorList>
    </citation>
    <scope>NUCLEOTIDE SEQUENCE</scope>
    <source>
        <strain evidence="2">BYM</strain>
        <tissue evidence="2">Leaf</tissue>
    </source>
</reference>
<dbReference type="Proteomes" id="UP000796880">
    <property type="component" value="Unassembled WGS sequence"/>
</dbReference>
<proteinExistence type="predicted"/>
<sequence length="83" mass="9344">MRPSKEPKRRSRPSSPLRDRTRVPSRFEPWSPGSRSSVSVLDREELPANPVSSLTSVGLVTTRPNSADMTNCMKICRAYLKVE</sequence>